<dbReference type="InterPro" id="IPR029069">
    <property type="entry name" value="HotDog_dom_sf"/>
</dbReference>
<dbReference type="Pfam" id="PF13279">
    <property type="entry name" value="4HBT_2"/>
    <property type="match status" value="1"/>
</dbReference>
<dbReference type="SUPFAM" id="SSF54637">
    <property type="entry name" value="Thioesterase/thiol ester dehydrase-isomerase"/>
    <property type="match status" value="1"/>
</dbReference>
<dbReference type="EMBL" id="CP127173">
    <property type="protein sequence ID" value="WIV55036.1"/>
    <property type="molecule type" value="Genomic_DNA"/>
</dbReference>
<dbReference type="CDD" id="cd00586">
    <property type="entry name" value="4HBT"/>
    <property type="match status" value="1"/>
</dbReference>
<proteinExistence type="predicted"/>
<evidence type="ECO:0000313" key="2">
    <source>
        <dbReference type="Proteomes" id="UP001227101"/>
    </source>
</evidence>
<protein>
    <submittedName>
        <fullName evidence="1">Thioesterase family protein</fullName>
    </submittedName>
</protein>
<keyword evidence="2" id="KW-1185">Reference proteome</keyword>
<organism evidence="1 2">
    <name type="scientific">Amycolatopsis nalaikhensis</name>
    <dbReference type="NCBI Taxonomy" id="715472"/>
    <lineage>
        <taxon>Bacteria</taxon>
        <taxon>Bacillati</taxon>
        <taxon>Actinomycetota</taxon>
        <taxon>Actinomycetes</taxon>
        <taxon>Pseudonocardiales</taxon>
        <taxon>Pseudonocardiaceae</taxon>
        <taxon>Amycolatopsis</taxon>
    </lineage>
</organism>
<sequence length="140" mass="15407">MAELSYRDRVRPEWIDYNGHLSEPYYVLVFGDATTHLMDTVGLGPERSGSSLYTVEAHVRYLREVGPDAELDVTTSVLDIGARKVRLCHELRVGGDLVATEELLAVHVTASRASPLPDAVAERLAEYLNPVPDYAGRAIA</sequence>
<dbReference type="RefSeq" id="WP_285451836.1">
    <property type="nucleotide sequence ID" value="NZ_CP127173.1"/>
</dbReference>
<dbReference type="Proteomes" id="UP001227101">
    <property type="component" value="Chromosome"/>
</dbReference>
<gene>
    <name evidence="1" type="ORF">QP939_40415</name>
</gene>
<dbReference type="Gene3D" id="3.10.129.10">
    <property type="entry name" value="Hotdog Thioesterase"/>
    <property type="match status" value="1"/>
</dbReference>
<evidence type="ECO:0000313" key="1">
    <source>
        <dbReference type="EMBL" id="WIV55036.1"/>
    </source>
</evidence>
<accession>A0ABY8XHF1</accession>
<reference evidence="1 2" key="1">
    <citation type="submission" date="2023-06" db="EMBL/GenBank/DDBJ databases">
        <authorList>
            <person name="Oyuntsetseg B."/>
            <person name="Kim S.B."/>
        </authorList>
    </citation>
    <scope>NUCLEOTIDE SEQUENCE [LARGE SCALE GENOMIC DNA]</scope>
    <source>
        <strain evidence="1 2">2-2</strain>
    </source>
</reference>
<name>A0ABY8XHF1_9PSEU</name>